<feature type="region of interest" description="Disordered" evidence="1">
    <location>
        <begin position="39"/>
        <end position="84"/>
    </location>
</feature>
<dbReference type="eggNOG" id="COG3667">
    <property type="taxonomic scope" value="Bacteria"/>
</dbReference>
<dbReference type="Pfam" id="PF05275">
    <property type="entry name" value="CopB"/>
    <property type="match status" value="1"/>
</dbReference>
<dbReference type="Proteomes" id="UP000005234">
    <property type="component" value="Chromosome"/>
</dbReference>
<evidence type="ECO:0000313" key="3">
    <source>
        <dbReference type="Proteomes" id="UP000005234"/>
    </source>
</evidence>
<name>H8KYB1_FRAAD</name>
<dbReference type="RefSeq" id="WP_014403111.1">
    <property type="nucleotide sequence ID" value="NC_017033.1"/>
</dbReference>
<dbReference type="HOGENOM" id="CLU_042913_0_0_6"/>
<dbReference type="KEGG" id="fau:Fraau_1696"/>
<dbReference type="OrthoDB" id="9778934at2"/>
<evidence type="ECO:0000313" key="2">
    <source>
        <dbReference type="EMBL" id="AFC86106.1"/>
    </source>
</evidence>
<organism evidence="2 3">
    <name type="scientific">Frateuria aurantia (strain ATCC 33424 / DSM 6220 / KCTC 2777 / LMG 1558 / NBRC 3245 / NCIMB 13370)</name>
    <name type="common">Acetobacter aurantius</name>
    <dbReference type="NCBI Taxonomy" id="767434"/>
    <lineage>
        <taxon>Bacteria</taxon>
        <taxon>Pseudomonadati</taxon>
        <taxon>Pseudomonadota</taxon>
        <taxon>Gammaproteobacteria</taxon>
        <taxon>Lysobacterales</taxon>
        <taxon>Rhodanobacteraceae</taxon>
        <taxon>Frateuria</taxon>
    </lineage>
</organism>
<accession>H8KYB1</accession>
<proteinExistence type="predicted"/>
<protein>
    <submittedName>
        <fullName evidence="2">Uncharacterized protein involved in copper resistance</fullName>
    </submittedName>
</protein>
<evidence type="ECO:0000256" key="1">
    <source>
        <dbReference type="SAM" id="MobiDB-lite"/>
    </source>
</evidence>
<sequence length="315" mass="34978">MRRADWKVRLAGVGVGLVTLVAMPVRAQMQMDMSGMPMVSKLAGHQHPPGAPSSDRPTQGQLHPPGVHSHLSGPRDGLPANDHVAPMVSADTMPLMPADKGMAMGDAPWLGMFLANELEWIGTPQGPQAAWDVEGWAGTPTRRLWVESEGESSSRQGSSARTELLFDQAMSRFWDWRAGYRVDAGGGPSRSWLAGGIQGLAPYWFEIEAMAYVSSQGRVAFRFEARYDMLLTQRLILSPKFETQVYSRADPRRELGGGLSDANLGLRLRYEFSRKFAPYIGVGWDQRFGATGSWARRDQVRLRGIEWMTGVRLWF</sequence>
<dbReference type="AlphaFoldDB" id="H8KYB1"/>
<dbReference type="GO" id="GO:0005507">
    <property type="term" value="F:copper ion binding"/>
    <property type="evidence" value="ECO:0007669"/>
    <property type="project" value="InterPro"/>
</dbReference>
<dbReference type="STRING" id="767434.Fraau_1696"/>
<dbReference type="EMBL" id="CP003350">
    <property type="protein sequence ID" value="AFC86106.1"/>
    <property type="molecule type" value="Genomic_DNA"/>
</dbReference>
<keyword evidence="3" id="KW-1185">Reference proteome</keyword>
<dbReference type="GO" id="GO:0009279">
    <property type="term" value="C:cell outer membrane"/>
    <property type="evidence" value="ECO:0007669"/>
    <property type="project" value="InterPro"/>
</dbReference>
<dbReference type="InterPro" id="IPR007939">
    <property type="entry name" value="Cu-R_B_prcur"/>
</dbReference>
<gene>
    <name evidence="2" type="ordered locus">Fraau_1696</name>
</gene>
<reference evidence="2" key="1">
    <citation type="submission" date="2012-02" db="EMBL/GenBank/DDBJ databases">
        <title>The complete genome of Frateuria aurantia DSM 6220.</title>
        <authorList>
            <consortium name="US DOE Joint Genome Institute (JGI-PGF)"/>
            <person name="Lucas S."/>
            <person name="Copeland A."/>
            <person name="Lapidus A."/>
            <person name="Glavina del Rio T."/>
            <person name="Dalin E."/>
            <person name="Tice H."/>
            <person name="Bruce D."/>
            <person name="Goodwin L."/>
            <person name="Pitluck S."/>
            <person name="Peters L."/>
            <person name="Ovchinnikova G."/>
            <person name="Teshima H."/>
            <person name="Kyrpides N."/>
            <person name="Mavromatis K."/>
            <person name="Ivanova N."/>
            <person name="Brettin T."/>
            <person name="Detter J.C."/>
            <person name="Han C."/>
            <person name="Larimer F."/>
            <person name="Land M."/>
            <person name="Hauser L."/>
            <person name="Markowitz V."/>
            <person name="Cheng J.-F."/>
            <person name="Hugenholtz P."/>
            <person name="Woyke T."/>
            <person name="Wu D."/>
            <person name="Brambilla E."/>
            <person name="Klenk H.-P."/>
            <person name="Eisen J.A."/>
        </authorList>
    </citation>
    <scope>NUCLEOTIDE SEQUENCE</scope>
    <source>
        <strain evidence="2">DSM 6220</strain>
    </source>
</reference>
<dbReference type="GO" id="GO:0006878">
    <property type="term" value="P:intracellular copper ion homeostasis"/>
    <property type="evidence" value="ECO:0007669"/>
    <property type="project" value="InterPro"/>
</dbReference>